<dbReference type="GeneID" id="96294069"/>
<comment type="caution">
    <text evidence="5">The sequence shown here is derived from an EMBL/GenBank/DDBJ whole genome shotgun (WGS) entry which is preliminary data.</text>
</comment>
<organism evidence="5 6">
    <name type="scientific">Streptomyces xanthochromogenes</name>
    <dbReference type="NCBI Taxonomy" id="67384"/>
    <lineage>
        <taxon>Bacteria</taxon>
        <taxon>Bacillati</taxon>
        <taxon>Actinomycetota</taxon>
        <taxon>Actinomycetes</taxon>
        <taxon>Kitasatosporales</taxon>
        <taxon>Streptomycetaceae</taxon>
        <taxon>Streptomyces</taxon>
    </lineage>
</organism>
<sequence>MRIHRALACSLALVSVCAAGGCGTLPGFGDDTTKVTVWLMRNSASDDFVQRFERDFEKQHKNVELDVRIQEWTGIGEKIDAALKGKDAPDVIEVGNTQVPQYAASGGLLDMTLESIRDWGSDAWLPGLAQPGNVDGMQYGIPWYAANRVVIYNKDLFAAAGITKPPKDRAEWLADTAKLNSGGNQGIYLAGQDWYTLAGFVWDEGGQLAQEDTGDWKGALDSPAALRGMQFYKQLQALGKGPKNADEETPPQAGVFAKGKVAQMIAVPGGAKAIQKANPALADKLGYFPIPGPTDAKPGAVFTGGSDLIIPRRTPHRAEAVQVVAALTGEKWQTDLATTMNYVPNKSSLAPAVEGQAGTATMARGAAQGRATPNAPQWPAVEADNPIKPYMTAVLNGADPKKAAKTASDRITSLLFP</sequence>
<dbReference type="Proteomes" id="UP000600946">
    <property type="component" value="Unassembled WGS sequence"/>
</dbReference>
<keyword evidence="2" id="KW-0813">Transport</keyword>
<protein>
    <submittedName>
        <fullName evidence="5">Lipoprotein</fullName>
    </submittedName>
</protein>
<accession>A0ABQ3AJ87</accession>
<name>A0ABQ3AJ87_9ACTN</name>
<feature type="signal peptide" evidence="4">
    <location>
        <begin position="1"/>
        <end position="18"/>
    </location>
</feature>
<evidence type="ECO:0000256" key="2">
    <source>
        <dbReference type="ARBA" id="ARBA00022448"/>
    </source>
</evidence>
<evidence type="ECO:0000313" key="6">
    <source>
        <dbReference type="Proteomes" id="UP000600946"/>
    </source>
</evidence>
<dbReference type="PANTHER" id="PTHR30061:SF50">
    <property type="entry name" value="MALTOSE_MALTODEXTRIN-BINDING PERIPLASMIC PROTEIN"/>
    <property type="match status" value="1"/>
</dbReference>
<proteinExistence type="inferred from homology"/>
<comment type="similarity">
    <text evidence="1">Belongs to the bacterial solute-binding protein 1 family.</text>
</comment>
<keyword evidence="3 4" id="KW-0732">Signal</keyword>
<dbReference type="EMBL" id="BMUU01000013">
    <property type="protein sequence ID" value="GGY58675.1"/>
    <property type="molecule type" value="Genomic_DNA"/>
</dbReference>
<dbReference type="PROSITE" id="PS51257">
    <property type="entry name" value="PROKAR_LIPOPROTEIN"/>
    <property type="match status" value="1"/>
</dbReference>
<dbReference type="SUPFAM" id="SSF53850">
    <property type="entry name" value="Periplasmic binding protein-like II"/>
    <property type="match status" value="1"/>
</dbReference>
<evidence type="ECO:0000256" key="3">
    <source>
        <dbReference type="ARBA" id="ARBA00022729"/>
    </source>
</evidence>
<dbReference type="RefSeq" id="WP_190028804.1">
    <property type="nucleotide sequence ID" value="NZ_BMUU01000013.1"/>
</dbReference>
<evidence type="ECO:0000256" key="1">
    <source>
        <dbReference type="ARBA" id="ARBA00008520"/>
    </source>
</evidence>
<dbReference type="InterPro" id="IPR006059">
    <property type="entry name" value="SBP"/>
</dbReference>
<dbReference type="Pfam" id="PF01547">
    <property type="entry name" value="SBP_bac_1"/>
    <property type="match status" value="1"/>
</dbReference>
<keyword evidence="6" id="KW-1185">Reference proteome</keyword>
<feature type="chain" id="PRO_5046652384" evidence="4">
    <location>
        <begin position="19"/>
        <end position="417"/>
    </location>
</feature>
<reference evidence="6" key="1">
    <citation type="journal article" date="2019" name="Int. J. Syst. Evol. Microbiol.">
        <title>The Global Catalogue of Microorganisms (GCM) 10K type strain sequencing project: providing services to taxonomists for standard genome sequencing and annotation.</title>
        <authorList>
            <consortium name="The Broad Institute Genomics Platform"/>
            <consortium name="The Broad Institute Genome Sequencing Center for Infectious Disease"/>
            <person name="Wu L."/>
            <person name="Ma J."/>
        </authorList>
    </citation>
    <scope>NUCLEOTIDE SEQUENCE [LARGE SCALE GENOMIC DNA]</scope>
    <source>
        <strain evidence="6">JCM 4594</strain>
    </source>
</reference>
<gene>
    <name evidence="5" type="ORF">GCM10010326_61690</name>
</gene>
<dbReference type="Gene3D" id="3.40.190.10">
    <property type="entry name" value="Periplasmic binding protein-like II"/>
    <property type="match status" value="2"/>
</dbReference>
<evidence type="ECO:0000256" key="4">
    <source>
        <dbReference type="SAM" id="SignalP"/>
    </source>
</evidence>
<evidence type="ECO:0000313" key="5">
    <source>
        <dbReference type="EMBL" id="GGY58675.1"/>
    </source>
</evidence>
<dbReference type="PANTHER" id="PTHR30061">
    <property type="entry name" value="MALTOSE-BINDING PERIPLASMIC PROTEIN"/>
    <property type="match status" value="1"/>
</dbReference>
<keyword evidence="5" id="KW-0449">Lipoprotein</keyword>